<dbReference type="EMBL" id="JAVRHP010000036">
    <property type="protein sequence ID" value="MDT0650213.1"/>
    <property type="molecule type" value="Genomic_DNA"/>
</dbReference>
<proteinExistence type="inferred from homology"/>
<comment type="cofactor">
    <cofactor evidence="4">
        <name>Mg(2+)</name>
        <dbReference type="ChEBI" id="CHEBI:18420"/>
    </cofactor>
</comment>
<comment type="caution">
    <text evidence="5">The sequence shown here is derived from an EMBL/GenBank/DDBJ whole genome shotgun (WGS) entry which is preliminary data.</text>
</comment>
<protein>
    <recommendedName>
        <fullName evidence="4">Trehalose 6-phosphate phosphatase</fullName>
        <ecNumber evidence="4">3.1.3.12</ecNumber>
    </recommendedName>
</protein>
<evidence type="ECO:0000256" key="4">
    <source>
        <dbReference type="RuleBase" id="RU361117"/>
    </source>
</evidence>
<dbReference type="EC" id="3.1.3.12" evidence="4"/>
<dbReference type="Gene3D" id="3.30.70.1020">
    <property type="entry name" value="Trehalose-6-phosphate phosphatase related protein, domain 2"/>
    <property type="match status" value="1"/>
</dbReference>
<dbReference type="InterPro" id="IPR003337">
    <property type="entry name" value="Trehalose_PPase"/>
</dbReference>
<evidence type="ECO:0000313" key="5">
    <source>
        <dbReference type="EMBL" id="MDT0650213.1"/>
    </source>
</evidence>
<dbReference type="RefSeq" id="WP_311484412.1">
    <property type="nucleotide sequence ID" value="NZ_JAVRHP010000036.1"/>
</dbReference>
<dbReference type="InterPro" id="IPR036412">
    <property type="entry name" value="HAD-like_sf"/>
</dbReference>
<evidence type="ECO:0000313" key="6">
    <source>
        <dbReference type="Proteomes" id="UP001248819"/>
    </source>
</evidence>
<comment type="function">
    <text evidence="4">Removes the phosphate from trehalose 6-phosphate to produce free trehalose.</text>
</comment>
<dbReference type="Gene3D" id="3.40.50.1000">
    <property type="entry name" value="HAD superfamily/HAD-like"/>
    <property type="match status" value="1"/>
</dbReference>
<reference evidence="5 6" key="1">
    <citation type="submission" date="2023-09" db="EMBL/GenBank/DDBJ databases">
        <authorList>
            <person name="Rey-Velasco X."/>
        </authorList>
    </citation>
    <scope>NUCLEOTIDE SEQUENCE [LARGE SCALE GENOMIC DNA]</scope>
    <source>
        <strain evidence="5 6">F297</strain>
    </source>
</reference>
<name>A0ABU3CV25_9FLAO</name>
<evidence type="ECO:0000256" key="2">
    <source>
        <dbReference type="ARBA" id="ARBA00008770"/>
    </source>
</evidence>
<dbReference type="Pfam" id="PF02358">
    <property type="entry name" value="Trehalose_PPase"/>
    <property type="match status" value="1"/>
</dbReference>
<organism evidence="5 6">
    <name type="scientific">Autumnicola edwardsiae</name>
    <dbReference type="NCBI Taxonomy" id="3075594"/>
    <lineage>
        <taxon>Bacteria</taxon>
        <taxon>Pseudomonadati</taxon>
        <taxon>Bacteroidota</taxon>
        <taxon>Flavobacteriia</taxon>
        <taxon>Flavobacteriales</taxon>
        <taxon>Flavobacteriaceae</taxon>
        <taxon>Autumnicola</taxon>
    </lineage>
</organism>
<gene>
    <name evidence="5" type="primary">otsB</name>
    <name evidence="5" type="ORF">RM529_08665</name>
</gene>
<comment type="pathway">
    <text evidence="1 4">Glycan biosynthesis; trehalose biosynthesis.</text>
</comment>
<keyword evidence="6" id="KW-1185">Reference proteome</keyword>
<keyword evidence="3 4" id="KW-0378">Hydrolase</keyword>
<evidence type="ECO:0000256" key="3">
    <source>
        <dbReference type="ARBA" id="ARBA00022801"/>
    </source>
</evidence>
<comment type="catalytic activity">
    <reaction evidence="4">
        <text>alpha,alpha-trehalose 6-phosphate + H2O = alpha,alpha-trehalose + phosphate</text>
        <dbReference type="Rhea" id="RHEA:23420"/>
        <dbReference type="ChEBI" id="CHEBI:15377"/>
        <dbReference type="ChEBI" id="CHEBI:16551"/>
        <dbReference type="ChEBI" id="CHEBI:43474"/>
        <dbReference type="ChEBI" id="CHEBI:58429"/>
        <dbReference type="EC" id="3.1.3.12"/>
    </reaction>
</comment>
<evidence type="ECO:0000256" key="1">
    <source>
        <dbReference type="ARBA" id="ARBA00005199"/>
    </source>
</evidence>
<dbReference type="InterPro" id="IPR044651">
    <property type="entry name" value="OTSB-like"/>
</dbReference>
<comment type="similarity">
    <text evidence="2 4">Belongs to the trehalose phosphatase family.</text>
</comment>
<dbReference type="GO" id="GO:0004805">
    <property type="term" value="F:trehalose-phosphatase activity"/>
    <property type="evidence" value="ECO:0007669"/>
    <property type="project" value="UniProtKB-EC"/>
</dbReference>
<dbReference type="CDD" id="cd01627">
    <property type="entry name" value="HAD_TPP"/>
    <property type="match status" value="1"/>
</dbReference>
<dbReference type="NCBIfam" id="TIGR01484">
    <property type="entry name" value="HAD-SF-IIB"/>
    <property type="match status" value="1"/>
</dbReference>
<dbReference type="PANTHER" id="PTHR43768">
    <property type="entry name" value="TREHALOSE 6-PHOSPHATE PHOSPHATASE"/>
    <property type="match status" value="1"/>
</dbReference>
<dbReference type="NCBIfam" id="TIGR00685">
    <property type="entry name" value="T6PP"/>
    <property type="match status" value="1"/>
</dbReference>
<dbReference type="InterPro" id="IPR023214">
    <property type="entry name" value="HAD_sf"/>
</dbReference>
<dbReference type="SUPFAM" id="SSF56784">
    <property type="entry name" value="HAD-like"/>
    <property type="match status" value="1"/>
</dbReference>
<sequence length="259" mass="29598">MANELPSALKNAAELKEKFRVNKPLLFLDFDGTLAPIVEKHEDAAISEEMRDLVNKLSRVYPTAVVSGRGMKDVSQRVKLPELYYAGSHGFEISGPGNFLKENDEAQKVLPIFDKIEPVLREKLKDINGVDFERKKFTLAIHYRQVNESQVSEVHHRVSEILKDYRELLKADGKKVIEIRPAIDWHKGKAVEFLKQQLGEKDQNFSVYIGDDVTDEDAFEYVEDGLGILVGDHGNKTYADYSLENIDEVKEFFKLLLEK</sequence>
<dbReference type="InterPro" id="IPR006379">
    <property type="entry name" value="HAD-SF_hydro_IIB"/>
</dbReference>
<keyword evidence="4" id="KW-0460">Magnesium</keyword>
<dbReference type="PANTHER" id="PTHR43768:SF3">
    <property type="entry name" value="TREHALOSE 6-PHOSPHATE PHOSPHATASE"/>
    <property type="match status" value="1"/>
</dbReference>
<accession>A0ABU3CV25</accession>
<dbReference type="Proteomes" id="UP001248819">
    <property type="component" value="Unassembled WGS sequence"/>
</dbReference>
<keyword evidence="4" id="KW-0479">Metal-binding</keyword>